<feature type="transmembrane region" description="Helical" evidence="11">
    <location>
        <begin position="69"/>
        <end position="93"/>
    </location>
</feature>
<keyword evidence="4" id="KW-0645">Protease</keyword>
<feature type="transmembrane region" description="Helical" evidence="11">
    <location>
        <begin position="105"/>
        <end position="128"/>
    </location>
</feature>
<dbReference type="InterPro" id="IPR044838">
    <property type="entry name" value="EGY1-like"/>
</dbReference>
<keyword evidence="6" id="KW-0378">Hydrolase</keyword>
<keyword evidence="8 11" id="KW-1133">Transmembrane helix</keyword>
<dbReference type="GO" id="GO:0016020">
    <property type="term" value="C:membrane"/>
    <property type="evidence" value="ECO:0007669"/>
    <property type="project" value="UniProtKB-SubCell"/>
</dbReference>
<feature type="region of interest" description="Disordered" evidence="10">
    <location>
        <begin position="1"/>
        <end position="20"/>
    </location>
</feature>
<evidence type="ECO:0000256" key="9">
    <source>
        <dbReference type="ARBA" id="ARBA00023136"/>
    </source>
</evidence>
<dbReference type="PANTHER" id="PTHR31412:SF0">
    <property type="entry name" value="ZINC METALLOPROTEASE EGY1, CHLOROPLASTIC-RELATED"/>
    <property type="match status" value="1"/>
</dbReference>
<dbReference type="InterPro" id="IPR008915">
    <property type="entry name" value="Peptidase_M50"/>
</dbReference>
<sequence>MATPAILQDGSGATPPETARPHRSRLWFQALLLLVTLFSTTVVGMRYMANFRAGLPPIASDNDVLPYGWAFAHAHAAASGLPFSLTLLTILLVHEMGHYLAARRYAISATLPYVIPAPSLSGTAGAIIRLEGRVTSRSALLAVGALGPVSGFLVAIAAGILGLHLSRAGLPIAPGLVEFHFPLLLRLLSAWIHPHVPASALTWHPVLVAAWIGVLITSLNLVPAGQFDGGHVLYAFSPRAHRWFTWATIATLLCLGVIYWIGWILWACLLLLPGMRHPRISESTPLSWKLALLGPACLAIFLLSATPQPFGHSGLIETIHKIQRTGIEWPFHRHTPHPPHRH</sequence>
<keyword evidence="5 11" id="KW-0812">Transmembrane</keyword>
<feature type="transmembrane region" description="Helical" evidence="11">
    <location>
        <begin position="175"/>
        <end position="194"/>
    </location>
</feature>
<protein>
    <recommendedName>
        <fullName evidence="12">Peptidase M50 domain-containing protein</fullName>
    </recommendedName>
</protein>
<keyword evidence="7" id="KW-0809">Transit peptide</keyword>
<dbReference type="GO" id="GO:0008233">
    <property type="term" value="F:peptidase activity"/>
    <property type="evidence" value="ECO:0007669"/>
    <property type="project" value="UniProtKB-KW"/>
</dbReference>
<evidence type="ECO:0000313" key="13">
    <source>
        <dbReference type="EMBL" id="SEF47571.1"/>
    </source>
</evidence>
<evidence type="ECO:0000256" key="3">
    <source>
        <dbReference type="ARBA" id="ARBA00007931"/>
    </source>
</evidence>
<dbReference type="AlphaFoldDB" id="A0A1H5SCM1"/>
<evidence type="ECO:0000256" key="11">
    <source>
        <dbReference type="SAM" id="Phobius"/>
    </source>
</evidence>
<dbReference type="GO" id="GO:0006508">
    <property type="term" value="P:proteolysis"/>
    <property type="evidence" value="ECO:0007669"/>
    <property type="project" value="UniProtKB-KW"/>
</dbReference>
<dbReference type="EMBL" id="FNVA01000001">
    <property type="protein sequence ID" value="SEF47571.1"/>
    <property type="molecule type" value="Genomic_DNA"/>
</dbReference>
<evidence type="ECO:0000256" key="8">
    <source>
        <dbReference type="ARBA" id="ARBA00022989"/>
    </source>
</evidence>
<reference evidence="13 14" key="1">
    <citation type="submission" date="2016-10" db="EMBL/GenBank/DDBJ databases">
        <authorList>
            <person name="de Groot N.N."/>
        </authorList>
    </citation>
    <scope>NUCLEOTIDE SEQUENCE [LARGE SCALE GENOMIC DNA]</scope>
    <source>
        <strain evidence="13 14">DSM 22489</strain>
    </source>
</reference>
<feature type="transmembrane region" description="Helical" evidence="11">
    <location>
        <begin position="200"/>
        <end position="222"/>
    </location>
</feature>
<evidence type="ECO:0000259" key="12">
    <source>
        <dbReference type="Pfam" id="PF02163"/>
    </source>
</evidence>
<dbReference type="Pfam" id="PF02163">
    <property type="entry name" value="Peptidase_M50"/>
    <property type="match status" value="1"/>
</dbReference>
<feature type="transmembrane region" description="Helical" evidence="11">
    <location>
        <begin position="243"/>
        <end position="266"/>
    </location>
</feature>
<evidence type="ECO:0000256" key="6">
    <source>
        <dbReference type="ARBA" id="ARBA00022801"/>
    </source>
</evidence>
<accession>A0A1H5SCM1</accession>
<dbReference type="RefSeq" id="WP_103931114.1">
    <property type="nucleotide sequence ID" value="NZ_FNVA01000001.1"/>
</dbReference>
<name>A0A1H5SCM1_9BACT</name>
<feature type="transmembrane region" description="Helical" evidence="11">
    <location>
        <begin position="140"/>
        <end position="163"/>
    </location>
</feature>
<dbReference type="CDD" id="cd06160">
    <property type="entry name" value="S2P-M50_like_2"/>
    <property type="match status" value="1"/>
</dbReference>
<dbReference type="OrthoDB" id="9781963at2"/>
<evidence type="ECO:0000256" key="2">
    <source>
        <dbReference type="ARBA" id="ARBA00004141"/>
    </source>
</evidence>
<comment type="subcellular location">
    <subcellularLocation>
        <location evidence="2">Membrane</location>
        <topology evidence="2">Multi-pass membrane protein</topology>
    </subcellularLocation>
</comment>
<evidence type="ECO:0000313" key="14">
    <source>
        <dbReference type="Proteomes" id="UP000236728"/>
    </source>
</evidence>
<dbReference type="PANTHER" id="PTHR31412">
    <property type="entry name" value="ZINC METALLOPROTEASE EGY1"/>
    <property type="match status" value="1"/>
</dbReference>
<evidence type="ECO:0000256" key="4">
    <source>
        <dbReference type="ARBA" id="ARBA00022670"/>
    </source>
</evidence>
<organism evidence="13 14">
    <name type="scientific">Bryocella elongata</name>
    <dbReference type="NCBI Taxonomy" id="863522"/>
    <lineage>
        <taxon>Bacteria</taxon>
        <taxon>Pseudomonadati</taxon>
        <taxon>Acidobacteriota</taxon>
        <taxon>Terriglobia</taxon>
        <taxon>Terriglobales</taxon>
        <taxon>Acidobacteriaceae</taxon>
        <taxon>Bryocella</taxon>
    </lineage>
</organism>
<evidence type="ECO:0000256" key="5">
    <source>
        <dbReference type="ARBA" id="ARBA00022692"/>
    </source>
</evidence>
<evidence type="ECO:0000256" key="1">
    <source>
        <dbReference type="ARBA" id="ARBA00001947"/>
    </source>
</evidence>
<feature type="domain" description="Peptidase M50" evidence="12">
    <location>
        <begin position="83"/>
        <end position="238"/>
    </location>
</feature>
<gene>
    <name evidence="13" type="ORF">SAMN05421819_0131</name>
</gene>
<dbReference type="Proteomes" id="UP000236728">
    <property type="component" value="Unassembled WGS sequence"/>
</dbReference>
<feature type="transmembrane region" description="Helical" evidence="11">
    <location>
        <begin position="26"/>
        <end position="49"/>
    </location>
</feature>
<comment type="cofactor">
    <cofactor evidence="1">
        <name>Zn(2+)</name>
        <dbReference type="ChEBI" id="CHEBI:29105"/>
    </cofactor>
</comment>
<proteinExistence type="inferred from homology"/>
<evidence type="ECO:0000256" key="10">
    <source>
        <dbReference type="SAM" id="MobiDB-lite"/>
    </source>
</evidence>
<keyword evidence="9 11" id="KW-0472">Membrane</keyword>
<keyword evidence="14" id="KW-1185">Reference proteome</keyword>
<evidence type="ECO:0000256" key="7">
    <source>
        <dbReference type="ARBA" id="ARBA00022946"/>
    </source>
</evidence>
<comment type="similarity">
    <text evidence="3">Belongs to the peptidase M50B family.</text>
</comment>